<evidence type="ECO:0000313" key="6">
    <source>
        <dbReference type="EMBL" id="RQW61183.1"/>
    </source>
</evidence>
<feature type="domain" description="Gfo/Idh/MocA-like oxidoreductase C-terminal" evidence="5">
    <location>
        <begin position="137"/>
        <end position="326"/>
    </location>
</feature>
<dbReference type="Gene3D" id="3.30.360.10">
    <property type="entry name" value="Dihydrodipicolinate Reductase, domain 2"/>
    <property type="match status" value="1"/>
</dbReference>
<dbReference type="InterPro" id="IPR036291">
    <property type="entry name" value="NAD(P)-bd_dom_sf"/>
</dbReference>
<dbReference type="InterPro" id="IPR050424">
    <property type="entry name" value="Gfo-Idh-MocA_inositol_DH"/>
</dbReference>
<dbReference type="HAMAP" id="MF_01671">
    <property type="entry name" value="IolG"/>
    <property type="match status" value="1"/>
</dbReference>
<comment type="similarity">
    <text evidence="3">Belongs to the Gfo/Idh/MocA family.</text>
</comment>
<dbReference type="Proteomes" id="UP000281112">
    <property type="component" value="Unassembled WGS sequence"/>
</dbReference>
<dbReference type="GO" id="GO:0019310">
    <property type="term" value="P:inositol catabolic process"/>
    <property type="evidence" value="ECO:0007669"/>
    <property type="project" value="UniProtKB-UniRule"/>
</dbReference>
<dbReference type="GO" id="GO:0050112">
    <property type="term" value="F:inositol 2-dehydrogenase (NAD+) activity"/>
    <property type="evidence" value="ECO:0007669"/>
    <property type="project" value="UniProtKB-UniRule"/>
</dbReference>
<reference evidence="6 7" key="1">
    <citation type="submission" date="2018-11" db="EMBL/GenBank/DDBJ databases">
        <title>Vibrio LJC006 sp. nov., isolated from seawater during the bloom of the enteromorpha.</title>
        <authorList>
            <person name="Liang J."/>
        </authorList>
    </citation>
    <scope>NUCLEOTIDE SEQUENCE [LARGE SCALE GENOMIC DNA]</scope>
    <source>
        <strain evidence="6 7">LJC006</strain>
    </source>
</reference>
<keyword evidence="1 3" id="KW-0560">Oxidoreductase</keyword>
<comment type="catalytic activity">
    <reaction evidence="3">
        <text>myo-inositol + NAD(+) = scyllo-inosose + NADH + H(+)</text>
        <dbReference type="Rhea" id="RHEA:16949"/>
        <dbReference type="ChEBI" id="CHEBI:15378"/>
        <dbReference type="ChEBI" id="CHEBI:17268"/>
        <dbReference type="ChEBI" id="CHEBI:17811"/>
        <dbReference type="ChEBI" id="CHEBI:57540"/>
        <dbReference type="ChEBI" id="CHEBI:57945"/>
        <dbReference type="EC" id="1.1.1.18"/>
    </reaction>
</comment>
<keyword evidence="7" id="KW-1185">Reference proteome</keyword>
<name>A0A3N9TBU0_9VIBR</name>
<sequence length="336" mass="37206">MTLNIGVIGVGAIGKEHIKRINYSLQGATVVAATDVNLDAVRDFLKQEKITAEVYASGQELVNSSDVDAILVTSWGPTHEEFVLAAIAAGKPVFCEKPLADTAAGCKRIVDAEMATGKKLVQVGFMRRYDAGYKMLKAAIDNGDLGEPLLIHCCHRNPEVPEAYYGDMPFSDTFIHEIDVLRWLVNDDYKSVQVINPKRTKYTHEKLQDPLMVIVETRGGIHIDAEIFVNCKYGYDIQCQVVGEEGVANLPEPMSLLTRKDAKLSTDILTDWKIRFYESYDVELQDWIDSTIKGEVNGPTAWDGYFAAVTSDACAEARVSGKVVNIDMPETPAFYK</sequence>
<evidence type="ECO:0000259" key="5">
    <source>
        <dbReference type="Pfam" id="PF02894"/>
    </source>
</evidence>
<dbReference type="Pfam" id="PF01408">
    <property type="entry name" value="GFO_IDH_MocA"/>
    <property type="match status" value="1"/>
</dbReference>
<proteinExistence type="inferred from homology"/>
<dbReference type="Gene3D" id="3.40.50.720">
    <property type="entry name" value="NAD(P)-binding Rossmann-like Domain"/>
    <property type="match status" value="1"/>
</dbReference>
<feature type="domain" description="Gfo/Idh/MocA-like oxidoreductase N-terminal" evidence="4">
    <location>
        <begin position="3"/>
        <end position="125"/>
    </location>
</feature>
<dbReference type="InterPro" id="IPR000683">
    <property type="entry name" value="Gfo/Idh/MocA-like_OxRdtase_N"/>
</dbReference>
<organism evidence="6 7">
    <name type="scientific">Vibrio viridaestus</name>
    <dbReference type="NCBI Taxonomy" id="2487322"/>
    <lineage>
        <taxon>Bacteria</taxon>
        <taxon>Pseudomonadati</taxon>
        <taxon>Pseudomonadota</taxon>
        <taxon>Gammaproteobacteria</taxon>
        <taxon>Vibrionales</taxon>
        <taxon>Vibrionaceae</taxon>
        <taxon>Vibrio</taxon>
    </lineage>
</organism>
<evidence type="ECO:0000259" key="4">
    <source>
        <dbReference type="Pfam" id="PF01408"/>
    </source>
</evidence>
<dbReference type="EC" id="1.1.1.18" evidence="3"/>
<dbReference type="InterPro" id="IPR023794">
    <property type="entry name" value="MI/DCI_dehydrogenase"/>
</dbReference>
<dbReference type="SUPFAM" id="SSF51735">
    <property type="entry name" value="NAD(P)-binding Rossmann-fold domains"/>
    <property type="match status" value="1"/>
</dbReference>
<evidence type="ECO:0000256" key="1">
    <source>
        <dbReference type="ARBA" id="ARBA00023002"/>
    </source>
</evidence>
<dbReference type="OrthoDB" id="9781031at2"/>
<comment type="subunit">
    <text evidence="3">Homotetramer.</text>
</comment>
<accession>A0A3N9TBU0</accession>
<dbReference type="SUPFAM" id="SSF55347">
    <property type="entry name" value="Glyceraldehyde-3-phosphate dehydrogenase-like, C-terminal domain"/>
    <property type="match status" value="1"/>
</dbReference>
<dbReference type="Pfam" id="PF02894">
    <property type="entry name" value="GFO_IDH_MocA_C"/>
    <property type="match status" value="1"/>
</dbReference>
<dbReference type="RefSeq" id="WP_124939103.1">
    <property type="nucleotide sequence ID" value="NZ_RJVQ01000015.1"/>
</dbReference>
<protein>
    <recommendedName>
        <fullName evidence="3">Inositol 2-dehydrogenase</fullName>
        <ecNumber evidence="3">1.1.1.18</ecNumber>
    </recommendedName>
    <alternativeName>
        <fullName evidence="3">Myo-inositol 2-dehydrogenase</fullName>
        <shortName evidence="3">MI 2-dehydrogenase</shortName>
    </alternativeName>
</protein>
<gene>
    <name evidence="3" type="primary">iolG</name>
    <name evidence="6" type="ORF">EES38_20630</name>
</gene>
<comment type="function">
    <text evidence="3">Involved in the oxidation of myo-inositol (MI) to 2-keto-myo-inositol (2KMI or 2-inosose).</text>
</comment>
<dbReference type="PANTHER" id="PTHR43593">
    <property type="match status" value="1"/>
</dbReference>
<dbReference type="GO" id="GO:0000166">
    <property type="term" value="F:nucleotide binding"/>
    <property type="evidence" value="ECO:0007669"/>
    <property type="project" value="InterPro"/>
</dbReference>
<dbReference type="InterPro" id="IPR004104">
    <property type="entry name" value="Gfo/Idh/MocA-like_OxRdtase_C"/>
</dbReference>
<dbReference type="EMBL" id="RJVQ01000015">
    <property type="protein sequence ID" value="RQW61183.1"/>
    <property type="molecule type" value="Genomic_DNA"/>
</dbReference>
<dbReference type="AlphaFoldDB" id="A0A3N9TBU0"/>
<dbReference type="PANTHER" id="PTHR43593:SF1">
    <property type="entry name" value="INOSITOL 2-DEHYDROGENASE"/>
    <property type="match status" value="1"/>
</dbReference>
<keyword evidence="2 3" id="KW-0520">NAD</keyword>
<comment type="caution">
    <text evidence="6">The sequence shown here is derived from an EMBL/GenBank/DDBJ whole genome shotgun (WGS) entry which is preliminary data.</text>
</comment>
<evidence type="ECO:0000256" key="2">
    <source>
        <dbReference type="ARBA" id="ARBA00023027"/>
    </source>
</evidence>
<evidence type="ECO:0000313" key="7">
    <source>
        <dbReference type="Proteomes" id="UP000281112"/>
    </source>
</evidence>
<evidence type="ECO:0000256" key="3">
    <source>
        <dbReference type="HAMAP-Rule" id="MF_01671"/>
    </source>
</evidence>